<keyword evidence="1" id="KW-1133">Transmembrane helix</keyword>
<sequence>MKLVVLLLVAAALCFAVSNVTAQNLNFTNCIAVGGHVFQWSIFKGGDNQNYIRARLIYQGGYSGWGAVGFRYGRDYELPYDPDNGEPLGKMGSDKYNSHIYLGYRNPNTDAHGLAEYLASSNTPPRNAGGSTTTTSIVRTAVKGAMHIYFERRLVLGVAQKFDFNASRTDADLLIAGSNGSPILSPSNLDDNNKHNFARLVKINIASASSDGSCNGMTIPTDMPAARAIVVPSTNNEPQNPPQQEASSMSRVAFVLYVLGGAVLALLIGKF</sequence>
<keyword evidence="2" id="KW-0732">Signal</keyword>
<evidence type="ECO:0000313" key="4">
    <source>
        <dbReference type="Proteomes" id="UP000816034"/>
    </source>
</evidence>
<keyword evidence="4" id="KW-1185">Reference proteome</keyword>
<feature type="chain" id="PRO_5041678708" description="DOMON domain-containing protein" evidence="2">
    <location>
        <begin position="23"/>
        <end position="271"/>
    </location>
</feature>
<evidence type="ECO:0000256" key="1">
    <source>
        <dbReference type="SAM" id="Phobius"/>
    </source>
</evidence>
<protein>
    <recommendedName>
        <fullName evidence="5">DOMON domain-containing protein</fullName>
    </recommendedName>
</protein>
<feature type="signal peptide" evidence="2">
    <location>
        <begin position="1"/>
        <end position="22"/>
    </location>
</feature>
<dbReference type="GeneID" id="68103376"/>
<reference evidence="3 4" key="1">
    <citation type="journal article" date="2018" name="BMC Genomics">
        <title>The genome of Naegleria lovaniensis, the basis for a comparative approach to unravel pathogenicity factors of the human pathogenic amoeba N. fowleri.</title>
        <authorList>
            <person name="Liechti N."/>
            <person name="Schurch N."/>
            <person name="Bruggmann R."/>
            <person name="Wittwer M."/>
        </authorList>
    </citation>
    <scope>NUCLEOTIDE SEQUENCE [LARGE SCALE GENOMIC DNA]</scope>
    <source>
        <strain evidence="3 4">ATCC 30569</strain>
    </source>
</reference>
<proteinExistence type="predicted"/>
<feature type="transmembrane region" description="Helical" evidence="1">
    <location>
        <begin position="249"/>
        <end position="268"/>
    </location>
</feature>
<dbReference type="AlphaFoldDB" id="A0AA88GEY0"/>
<name>A0AA88GEY0_NAELO</name>
<dbReference type="EMBL" id="PYSW02000046">
    <property type="protein sequence ID" value="KAG2374352.1"/>
    <property type="molecule type" value="Genomic_DNA"/>
</dbReference>
<dbReference type="Proteomes" id="UP000816034">
    <property type="component" value="Unassembled WGS sequence"/>
</dbReference>
<accession>A0AA88GEY0</accession>
<keyword evidence="1" id="KW-0472">Membrane</keyword>
<gene>
    <name evidence="3" type="ORF">C9374_010922</name>
</gene>
<evidence type="ECO:0000256" key="2">
    <source>
        <dbReference type="SAM" id="SignalP"/>
    </source>
</evidence>
<evidence type="ECO:0008006" key="5">
    <source>
        <dbReference type="Google" id="ProtNLM"/>
    </source>
</evidence>
<keyword evidence="1" id="KW-0812">Transmembrane</keyword>
<organism evidence="3 4">
    <name type="scientific">Naegleria lovaniensis</name>
    <name type="common">Amoeba</name>
    <dbReference type="NCBI Taxonomy" id="51637"/>
    <lineage>
        <taxon>Eukaryota</taxon>
        <taxon>Discoba</taxon>
        <taxon>Heterolobosea</taxon>
        <taxon>Tetramitia</taxon>
        <taxon>Eutetramitia</taxon>
        <taxon>Vahlkampfiidae</taxon>
        <taxon>Naegleria</taxon>
    </lineage>
</organism>
<evidence type="ECO:0000313" key="3">
    <source>
        <dbReference type="EMBL" id="KAG2374352.1"/>
    </source>
</evidence>
<dbReference type="RefSeq" id="XP_044543526.1">
    <property type="nucleotide sequence ID" value="XM_044686520.1"/>
</dbReference>
<comment type="caution">
    <text evidence="3">The sequence shown here is derived from an EMBL/GenBank/DDBJ whole genome shotgun (WGS) entry which is preliminary data.</text>
</comment>